<gene>
    <name evidence="3" type="ORF">SAMN02745206_02990</name>
</gene>
<keyword evidence="1" id="KW-0408">Iron</keyword>
<dbReference type="InterPro" id="IPR038157">
    <property type="entry name" value="FeoA_core_dom"/>
</dbReference>
<evidence type="ECO:0000256" key="1">
    <source>
        <dbReference type="ARBA" id="ARBA00023004"/>
    </source>
</evidence>
<dbReference type="InterPro" id="IPR052713">
    <property type="entry name" value="FeoA"/>
</dbReference>
<organism evidence="3 4">
    <name type="scientific">Desulfacinum infernum DSM 9756</name>
    <dbReference type="NCBI Taxonomy" id="1121391"/>
    <lineage>
        <taxon>Bacteria</taxon>
        <taxon>Pseudomonadati</taxon>
        <taxon>Thermodesulfobacteriota</taxon>
        <taxon>Syntrophobacteria</taxon>
        <taxon>Syntrophobacterales</taxon>
        <taxon>Syntrophobacteraceae</taxon>
        <taxon>Desulfacinum</taxon>
    </lineage>
</organism>
<dbReference type="PANTHER" id="PTHR42954">
    <property type="entry name" value="FE(2+) TRANSPORT PROTEIN A"/>
    <property type="match status" value="1"/>
</dbReference>
<evidence type="ECO:0000313" key="4">
    <source>
        <dbReference type="Proteomes" id="UP000184076"/>
    </source>
</evidence>
<dbReference type="SUPFAM" id="SSF50037">
    <property type="entry name" value="C-terminal domain of transcriptional repressors"/>
    <property type="match status" value="1"/>
</dbReference>
<dbReference type="InterPro" id="IPR007167">
    <property type="entry name" value="Fe-transptr_FeoA-like"/>
</dbReference>
<name>A0A1M5FVM2_9BACT</name>
<dbReference type="RefSeq" id="WP_178372010.1">
    <property type="nucleotide sequence ID" value="NZ_FQVB01000033.1"/>
</dbReference>
<dbReference type="PANTHER" id="PTHR42954:SF2">
    <property type="entry name" value="FE(2+) TRANSPORT PROTEIN A"/>
    <property type="match status" value="1"/>
</dbReference>
<dbReference type="Gene3D" id="2.30.30.90">
    <property type="match status" value="1"/>
</dbReference>
<accession>A0A1M5FVM2</accession>
<dbReference type="Pfam" id="PF04023">
    <property type="entry name" value="FeoA"/>
    <property type="match status" value="1"/>
</dbReference>
<evidence type="ECO:0000259" key="2">
    <source>
        <dbReference type="SMART" id="SM00899"/>
    </source>
</evidence>
<dbReference type="AlphaFoldDB" id="A0A1M5FVM2"/>
<dbReference type="InterPro" id="IPR008988">
    <property type="entry name" value="Transcriptional_repressor_C"/>
</dbReference>
<protein>
    <submittedName>
        <fullName evidence="3">Ferrous iron transport protein A</fullName>
    </submittedName>
</protein>
<dbReference type="STRING" id="1121391.SAMN02745206_02990"/>
<reference evidence="4" key="1">
    <citation type="submission" date="2016-11" db="EMBL/GenBank/DDBJ databases">
        <authorList>
            <person name="Varghese N."/>
            <person name="Submissions S."/>
        </authorList>
    </citation>
    <scope>NUCLEOTIDE SEQUENCE [LARGE SCALE GENOMIC DNA]</scope>
    <source>
        <strain evidence="4">DSM 9756</strain>
    </source>
</reference>
<proteinExistence type="predicted"/>
<evidence type="ECO:0000313" key="3">
    <source>
        <dbReference type="EMBL" id="SHF95600.1"/>
    </source>
</evidence>
<sequence>MNVVSKLGVLAPGQKAKILKIGPGAGLNRRVVEMGLTPGAVIEVERVAPLGDPMDIKVKGYHLSLRRRETQHIEVELL</sequence>
<dbReference type="SMART" id="SM00899">
    <property type="entry name" value="FeoA"/>
    <property type="match status" value="1"/>
</dbReference>
<dbReference type="Proteomes" id="UP000184076">
    <property type="component" value="Unassembled WGS sequence"/>
</dbReference>
<dbReference type="EMBL" id="FQVB01000033">
    <property type="protein sequence ID" value="SHF95600.1"/>
    <property type="molecule type" value="Genomic_DNA"/>
</dbReference>
<feature type="domain" description="Ferrous iron transporter FeoA-like" evidence="2">
    <location>
        <begin position="5"/>
        <end position="77"/>
    </location>
</feature>
<dbReference type="GO" id="GO:0046914">
    <property type="term" value="F:transition metal ion binding"/>
    <property type="evidence" value="ECO:0007669"/>
    <property type="project" value="InterPro"/>
</dbReference>
<keyword evidence="4" id="KW-1185">Reference proteome</keyword>